<gene>
    <name evidence="4" type="ORF">CTEN210_16161</name>
</gene>
<dbReference type="PANTHER" id="PTHR45641">
    <property type="entry name" value="TETRATRICOPEPTIDE REPEAT PROTEIN (AFU_ORTHOLOGUE AFUA_6G03870)"/>
    <property type="match status" value="1"/>
</dbReference>
<dbReference type="Pfam" id="PF13424">
    <property type="entry name" value="TPR_12"/>
    <property type="match status" value="2"/>
</dbReference>
<feature type="repeat" description="TPR" evidence="3">
    <location>
        <begin position="196"/>
        <end position="229"/>
    </location>
</feature>
<accession>A0AAD3DA96</accession>
<keyword evidence="2 3" id="KW-0802">TPR repeat</keyword>
<comment type="caution">
    <text evidence="4">The sequence shown here is derived from an EMBL/GenBank/DDBJ whole genome shotgun (WGS) entry which is preliminary data.</text>
</comment>
<keyword evidence="1" id="KW-0677">Repeat</keyword>
<dbReference type="SMART" id="SM00028">
    <property type="entry name" value="TPR"/>
    <property type="match status" value="5"/>
</dbReference>
<dbReference type="Pfam" id="PF13374">
    <property type="entry name" value="TPR_10"/>
    <property type="match status" value="1"/>
</dbReference>
<feature type="repeat" description="TPR" evidence="3">
    <location>
        <begin position="69"/>
        <end position="102"/>
    </location>
</feature>
<name>A0AAD3DA96_9STRA</name>
<sequence>MSQTDIEKASAFPADKELIMKAVHEGPGAHKLNVAINDLLIDWSKTAILDVIQSREKECVDSSTDVQFARFLRKVGLLFWKQGFYEHALEQQQRALEIQTKALGDLSTETAQTHNDIGMTYSNLHRQKEAVLHCQKALDIRKEILGEVHKETAASYSTVAMRLKSLGELDEALEMVMKALDVRRNLYNNKDHADICRSLITVGRVLAAREEHREALEYLEKAVDVARSDNVQDVRLEARALDDIGSSYSKLGKVQDAINTYEKCLVIREKILGSNHKLTVKIRNNIESLARSC</sequence>
<dbReference type="SUPFAM" id="SSF48452">
    <property type="entry name" value="TPR-like"/>
    <property type="match status" value="2"/>
</dbReference>
<evidence type="ECO:0008006" key="6">
    <source>
        <dbReference type="Google" id="ProtNLM"/>
    </source>
</evidence>
<dbReference type="AlphaFoldDB" id="A0AAD3DA96"/>
<dbReference type="PROSITE" id="PS50005">
    <property type="entry name" value="TPR"/>
    <property type="match status" value="3"/>
</dbReference>
<reference evidence="4 5" key="1">
    <citation type="journal article" date="2021" name="Sci. Rep.">
        <title>The genome of the diatom Chaetoceros tenuissimus carries an ancient integrated fragment of an extant virus.</title>
        <authorList>
            <person name="Hongo Y."/>
            <person name="Kimura K."/>
            <person name="Takaki Y."/>
            <person name="Yoshida Y."/>
            <person name="Baba S."/>
            <person name="Kobayashi G."/>
            <person name="Nagasaki K."/>
            <person name="Hano T."/>
            <person name="Tomaru Y."/>
        </authorList>
    </citation>
    <scope>NUCLEOTIDE SEQUENCE [LARGE SCALE GENOMIC DNA]</scope>
    <source>
        <strain evidence="4 5">NIES-3715</strain>
    </source>
</reference>
<feature type="repeat" description="TPR" evidence="3">
    <location>
        <begin position="238"/>
        <end position="271"/>
    </location>
</feature>
<evidence type="ECO:0000256" key="2">
    <source>
        <dbReference type="ARBA" id="ARBA00022803"/>
    </source>
</evidence>
<dbReference type="InterPro" id="IPR019734">
    <property type="entry name" value="TPR_rpt"/>
</dbReference>
<dbReference type="InterPro" id="IPR011990">
    <property type="entry name" value="TPR-like_helical_dom_sf"/>
</dbReference>
<evidence type="ECO:0000313" key="4">
    <source>
        <dbReference type="EMBL" id="GFH59685.1"/>
    </source>
</evidence>
<dbReference type="Proteomes" id="UP001054902">
    <property type="component" value="Unassembled WGS sequence"/>
</dbReference>
<organism evidence="4 5">
    <name type="scientific">Chaetoceros tenuissimus</name>
    <dbReference type="NCBI Taxonomy" id="426638"/>
    <lineage>
        <taxon>Eukaryota</taxon>
        <taxon>Sar</taxon>
        <taxon>Stramenopiles</taxon>
        <taxon>Ochrophyta</taxon>
        <taxon>Bacillariophyta</taxon>
        <taxon>Coscinodiscophyceae</taxon>
        <taxon>Chaetocerotophycidae</taxon>
        <taxon>Chaetocerotales</taxon>
        <taxon>Chaetocerotaceae</taxon>
        <taxon>Chaetoceros</taxon>
    </lineage>
</organism>
<keyword evidence="5" id="KW-1185">Reference proteome</keyword>
<evidence type="ECO:0000256" key="1">
    <source>
        <dbReference type="ARBA" id="ARBA00022737"/>
    </source>
</evidence>
<dbReference type="PANTHER" id="PTHR45641:SF1">
    <property type="entry name" value="AAA+ ATPASE DOMAIN-CONTAINING PROTEIN"/>
    <property type="match status" value="1"/>
</dbReference>
<protein>
    <recommendedName>
        <fullName evidence="6">Kinesin light chain</fullName>
    </recommendedName>
</protein>
<dbReference type="EMBL" id="BLLK01000069">
    <property type="protein sequence ID" value="GFH59685.1"/>
    <property type="molecule type" value="Genomic_DNA"/>
</dbReference>
<dbReference type="Gene3D" id="1.25.40.10">
    <property type="entry name" value="Tetratricopeptide repeat domain"/>
    <property type="match status" value="2"/>
</dbReference>
<proteinExistence type="predicted"/>
<evidence type="ECO:0000256" key="3">
    <source>
        <dbReference type="PROSITE-ProRule" id="PRU00339"/>
    </source>
</evidence>
<evidence type="ECO:0000313" key="5">
    <source>
        <dbReference type="Proteomes" id="UP001054902"/>
    </source>
</evidence>